<evidence type="ECO:0000259" key="8">
    <source>
        <dbReference type="Pfam" id="PF00082"/>
    </source>
</evidence>
<feature type="active site" description="Charge relay system" evidence="5">
    <location>
        <position position="153"/>
    </location>
</feature>
<organism evidence="10 11">
    <name type="scientific">Thelephora terrestris</name>
    <dbReference type="NCBI Taxonomy" id="56493"/>
    <lineage>
        <taxon>Eukaryota</taxon>
        <taxon>Fungi</taxon>
        <taxon>Dikarya</taxon>
        <taxon>Basidiomycota</taxon>
        <taxon>Agaricomycotina</taxon>
        <taxon>Agaricomycetes</taxon>
        <taxon>Thelephorales</taxon>
        <taxon>Thelephoraceae</taxon>
        <taxon>Thelephora</taxon>
    </lineage>
</organism>
<dbReference type="Pfam" id="PF00082">
    <property type="entry name" value="Peptidase_S8"/>
    <property type="match status" value="1"/>
</dbReference>
<evidence type="ECO:0000256" key="4">
    <source>
        <dbReference type="ARBA" id="ARBA00022825"/>
    </source>
</evidence>
<dbReference type="PROSITE" id="PS00136">
    <property type="entry name" value="SUBTILASE_ASP"/>
    <property type="match status" value="1"/>
</dbReference>
<dbReference type="InterPro" id="IPR023828">
    <property type="entry name" value="Peptidase_S8_Ser-AS"/>
</dbReference>
<dbReference type="OrthoDB" id="19448at2759"/>
<dbReference type="PROSITE" id="PS51892">
    <property type="entry name" value="SUBTILASE"/>
    <property type="match status" value="1"/>
</dbReference>
<keyword evidence="3 5" id="KW-0378">Hydrolase</keyword>
<reference evidence="10" key="1">
    <citation type="journal article" date="2020" name="Nat. Commun.">
        <title>Large-scale genome sequencing of mycorrhizal fungi provides insights into the early evolution of symbiotic traits.</title>
        <authorList>
            <person name="Miyauchi S."/>
            <person name="Kiss E."/>
            <person name="Kuo A."/>
            <person name="Drula E."/>
            <person name="Kohler A."/>
            <person name="Sanchez-Garcia M."/>
            <person name="Morin E."/>
            <person name="Andreopoulos B."/>
            <person name="Barry K.W."/>
            <person name="Bonito G."/>
            <person name="Buee M."/>
            <person name="Carver A."/>
            <person name="Chen C."/>
            <person name="Cichocki N."/>
            <person name="Clum A."/>
            <person name="Culley D."/>
            <person name="Crous P.W."/>
            <person name="Fauchery L."/>
            <person name="Girlanda M."/>
            <person name="Hayes R.D."/>
            <person name="Keri Z."/>
            <person name="LaButti K."/>
            <person name="Lipzen A."/>
            <person name="Lombard V."/>
            <person name="Magnuson J."/>
            <person name="Maillard F."/>
            <person name="Murat C."/>
            <person name="Nolan M."/>
            <person name="Ohm R.A."/>
            <person name="Pangilinan J."/>
            <person name="Pereira M.F."/>
            <person name="Perotto S."/>
            <person name="Peter M."/>
            <person name="Pfister S."/>
            <person name="Riley R."/>
            <person name="Sitrit Y."/>
            <person name="Stielow J.B."/>
            <person name="Szollosi G."/>
            <person name="Zifcakova L."/>
            <person name="Stursova M."/>
            <person name="Spatafora J.W."/>
            <person name="Tedersoo L."/>
            <person name="Vaario L.M."/>
            <person name="Yamada A."/>
            <person name="Yan M."/>
            <person name="Wang P."/>
            <person name="Xu J."/>
            <person name="Bruns T."/>
            <person name="Baldrian P."/>
            <person name="Vilgalys R."/>
            <person name="Dunand C."/>
            <person name="Henrissat B."/>
            <person name="Grigoriev I.V."/>
            <person name="Hibbett D."/>
            <person name="Nagy L.G."/>
            <person name="Martin F.M."/>
        </authorList>
    </citation>
    <scope>NUCLEOTIDE SEQUENCE</scope>
    <source>
        <strain evidence="10">UH-Tt-Lm1</strain>
    </source>
</reference>
<dbReference type="PANTHER" id="PTHR43806:SF58">
    <property type="entry name" value="ALKALINE PROTEASE 1-RELATED"/>
    <property type="match status" value="1"/>
</dbReference>
<dbReference type="PROSITE" id="PS00138">
    <property type="entry name" value="SUBTILASE_SER"/>
    <property type="match status" value="1"/>
</dbReference>
<dbReference type="GO" id="GO:0005615">
    <property type="term" value="C:extracellular space"/>
    <property type="evidence" value="ECO:0007669"/>
    <property type="project" value="TreeGrafter"/>
</dbReference>
<feature type="domain" description="Peptidase S8/S53" evidence="8">
    <location>
        <begin position="172"/>
        <end position="360"/>
    </location>
</feature>
<dbReference type="InterPro" id="IPR010259">
    <property type="entry name" value="S8pro/Inhibitor_I9"/>
</dbReference>
<keyword evidence="11" id="KW-1185">Reference proteome</keyword>
<evidence type="ECO:0000313" key="10">
    <source>
        <dbReference type="EMBL" id="KAF9784950.1"/>
    </source>
</evidence>
<dbReference type="InterPro" id="IPR036852">
    <property type="entry name" value="Peptidase_S8/S53_dom_sf"/>
</dbReference>
<evidence type="ECO:0000256" key="5">
    <source>
        <dbReference type="PROSITE-ProRule" id="PRU01240"/>
    </source>
</evidence>
<dbReference type="InterPro" id="IPR037045">
    <property type="entry name" value="S8pro/Inhibitor_I9_sf"/>
</dbReference>
<evidence type="ECO:0000256" key="1">
    <source>
        <dbReference type="ARBA" id="ARBA00011073"/>
    </source>
</evidence>
<feature type="chain" id="PRO_5040414749" evidence="7">
    <location>
        <begin position="21"/>
        <end position="381"/>
    </location>
</feature>
<dbReference type="InterPro" id="IPR034193">
    <property type="entry name" value="PCSK9_ProteinaseK-like"/>
</dbReference>
<name>A0A9P6HDJ2_9AGAM</name>
<comment type="similarity">
    <text evidence="1 5 6">Belongs to the peptidase S8 family.</text>
</comment>
<dbReference type="Pfam" id="PF05922">
    <property type="entry name" value="Inhibitor_I9"/>
    <property type="match status" value="1"/>
</dbReference>
<dbReference type="FunFam" id="3.40.50.200:FF:000014">
    <property type="entry name" value="Proteinase K"/>
    <property type="match status" value="1"/>
</dbReference>
<dbReference type="InterPro" id="IPR000209">
    <property type="entry name" value="Peptidase_S8/S53_dom"/>
</dbReference>
<dbReference type="SUPFAM" id="SSF52743">
    <property type="entry name" value="Subtilisin-like"/>
    <property type="match status" value="1"/>
</dbReference>
<keyword evidence="7" id="KW-0732">Signal</keyword>
<dbReference type="PANTHER" id="PTHR43806">
    <property type="entry name" value="PEPTIDASE S8"/>
    <property type="match status" value="1"/>
</dbReference>
<feature type="active site" description="Charge relay system" evidence="5">
    <location>
        <position position="327"/>
    </location>
</feature>
<dbReference type="Gene3D" id="3.40.50.200">
    <property type="entry name" value="Peptidase S8/S53 domain"/>
    <property type="match status" value="1"/>
</dbReference>
<evidence type="ECO:0000256" key="6">
    <source>
        <dbReference type="RuleBase" id="RU003355"/>
    </source>
</evidence>
<dbReference type="PROSITE" id="PS00137">
    <property type="entry name" value="SUBTILASE_HIS"/>
    <property type="match status" value="1"/>
</dbReference>
<feature type="active site" description="Charge relay system" evidence="5">
    <location>
        <position position="174"/>
    </location>
</feature>
<dbReference type="InterPro" id="IPR015500">
    <property type="entry name" value="Peptidase_S8_subtilisin-rel"/>
</dbReference>
<comment type="caution">
    <text evidence="10">The sequence shown here is derived from an EMBL/GenBank/DDBJ whole genome shotgun (WGS) entry which is preliminary data.</text>
</comment>
<reference evidence="10" key="2">
    <citation type="submission" date="2020-11" db="EMBL/GenBank/DDBJ databases">
        <authorList>
            <consortium name="DOE Joint Genome Institute"/>
            <person name="Kuo A."/>
            <person name="Miyauchi S."/>
            <person name="Kiss E."/>
            <person name="Drula E."/>
            <person name="Kohler A."/>
            <person name="Sanchez-Garcia M."/>
            <person name="Andreopoulos B."/>
            <person name="Barry K.W."/>
            <person name="Bonito G."/>
            <person name="Buee M."/>
            <person name="Carver A."/>
            <person name="Chen C."/>
            <person name="Cichocki N."/>
            <person name="Clum A."/>
            <person name="Culley D."/>
            <person name="Crous P.W."/>
            <person name="Fauchery L."/>
            <person name="Girlanda M."/>
            <person name="Hayes R."/>
            <person name="Keri Z."/>
            <person name="Labutti K."/>
            <person name="Lipzen A."/>
            <person name="Lombard V."/>
            <person name="Magnuson J."/>
            <person name="Maillard F."/>
            <person name="Morin E."/>
            <person name="Murat C."/>
            <person name="Nolan M."/>
            <person name="Ohm R."/>
            <person name="Pangilinan J."/>
            <person name="Pereira M."/>
            <person name="Perotto S."/>
            <person name="Peter M."/>
            <person name="Riley R."/>
            <person name="Sitrit Y."/>
            <person name="Stielow B."/>
            <person name="Szollosi G."/>
            <person name="Zifcakova L."/>
            <person name="Stursova M."/>
            <person name="Spatafora J.W."/>
            <person name="Tedersoo L."/>
            <person name="Vaario L.-M."/>
            <person name="Yamada A."/>
            <person name="Yan M."/>
            <person name="Wang P."/>
            <person name="Xu J."/>
            <person name="Bruns T."/>
            <person name="Baldrian P."/>
            <person name="Vilgalys R."/>
            <person name="Henrissat B."/>
            <person name="Grigoriev I.V."/>
            <person name="Hibbett D."/>
            <person name="Nagy L.G."/>
            <person name="Martin F.M."/>
        </authorList>
    </citation>
    <scope>NUCLEOTIDE SEQUENCE</scope>
    <source>
        <strain evidence="10">UH-Tt-Lm1</strain>
    </source>
</reference>
<dbReference type="GO" id="GO:0004252">
    <property type="term" value="F:serine-type endopeptidase activity"/>
    <property type="evidence" value="ECO:0007669"/>
    <property type="project" value="UniProtKB-UniRule"/>
</dbReference>
<dbReference type="AlphaFoldDB" id="A0A9P6HDJ2"/>
<dbReference type="InterPro" id="IPR022398">
    <property type="entry name" value="Peptidase_S8_His-AS"/>
</dbReference>
<accession>A0A9P6HDJ2</accession>
<protein>
    <submittedName>
        <fullName evidence="10">Serine protease</fullName>
    </submittedName>
</protein>
<evidence type="ECO:0000256" key="2">
    <source>
        <dbReference type="ARBA" id="ARBA00022670"/>
    </source>
</evidence>
<evidence type="ECO:0000259" key="9">
    <source>
        <dbReference type="Pfam" id="PF05922"/>
    </source>
</evidence>
<dbReference type="GO" id="GO:0006508">
    <property type="term" value="P:proteolysis"/>
    <property type="evidence" value="ECO:0007669"/>
    <property type="project" value="UniProtKB-KW"/>
</dbReference>
<sequence length="381" mass="39461">MVPNWFAAVIPFLIPTLAAPSPLISVKKTKDAIPGRYIVTFKNDTGNFTGVPSLANELSPHSNVTHQWDFISGFAGAFTDTDIEFLRSHPNVMSIEEDGYAHTQTVATQTDAPWGLGRLSSQTILANQDPTALNFQYDYDDSAGSNSDVYIIDTGIYTSHWAFGGRASWGATFHGTHCAGIAVSSPYGVAKSARVIAVKVLDDGGTGTWADIISGMNWVANTAGSSGRPSVASMSLGGGYLASVNSAVANLVSSGVTTVVAANNGDVDASSCSPANSPYVITVGATTINDAKASFSNYGSVLDIWAPGSDIISTWINNGIYSKSGTSMAAPHVAGFAAYLLALDSSLTSSSVSSTIMSQALYNVLSGIPSGTTNALVNNGL</sequence>
<evidence type="ECO:0000256" key="3">
    <source>
        <dbReference type="ARBA" id="ARBA00022801"/>
    </source>
</evidence>
<dbReference type="InterPro" id="IPR023827">
    <property type="entry name" value="Peptidase_S8_Asp-AS"/>
</dbReference>
<evidence type="ECO:0000256" key="7">
    <source>
        <dbReference type="SAM" id="SignalP"/>
    </source>
</evidence>
<keyword evidence="4 5" id="KW-0720">Serine protease</keyword>
<feature type="domain" description="Inhibitor I9" evidence="9">
    <location>
        <begin position="36"/>
        <end position="102"/>
    </location>
</feature>
<keyword evidence="2 5" id="KW-0645">Protease</keyword>
<dbReference type="Gene3D" id="3.30.70.80">
    <property type="entry name" value="Peptidase S8 propeptide/proteinase inhibitor I9"/>
    <property type="match status" value="1"/>
</dbReference>
<feature type="signal peptide" evidence="7">
    <location>
        <begin position="1"/>
        <end position="20"/>
    </location>
</feature>
<dbReference type="CDD" id="cd04077">
    <property type="entry name" value="Peptidases_S8_PCSK9_ProteinaseK_like"/>
    <property type="match status" value="1"/>
</dbReference>
<evidence type="ECO:0000313" key="11">
    <source>
        <dbReference type="Proteomes" id="UP000736335"/>
    </source>
</evidence>
<proteinExistence type="inferred from homology"/>
<gene>
    <name evidence="10" type="ORF">BJ322DRAFT_797730</name>
</gene>
<dbReference type="PRINTS" id="PR00723">
    <property type="entry name" value="SUBTILISIN"/>
</dbReference>
<dbReference type="InterPro" id="IPR050131">
    <property type="entry name" value="Peptidase_S8_subtilisin-like"/>
</dbReference>
<dbReference type="Proteomes" id="UP000736335">
    <property type="component" value="Unassembled WGS sequence"/>
</dbReference>
<dbReference type="EMBL" id="WIUZ02000007">
    <property type="protein sequence ID" value="KAF9784950.1"/>
    <property type="molecule type" value="Genomic_DNA"/>
</dbReference>
<dbReference type="SUPFAM" id="SSF54897">
    <property type="entry name" value="Protease propeptides/inhibitors"/>
    <property type="match status" value="1"/>
</dbReference>